<accession>A0AC34G6U5</accession>
<reference evidence="2" key="1">
    <citation type="submission" date="2022-11" db="UniProtKB">
        <authorList>
            <consortium name="WormBaseParasite"/>
        </authorList>
    </citation>
    <scope>IDENTIFICATION</scope>
</reference>
<protein>
    <submittedName>
        <fullName evidence="2">Uncharacterized protein</fullName>
    </submittedName>
</protein>
<proteinExistence type="predicted"/>
<evidence type="ECO:0000313" key="1">
    <source>
        <dbReference type="Proteomes" id="UP000887579"/>
    </source>
</evidence>
<dbReference type="Proteomes" id="UP000887579">
    <property type="component" value="Unplaced"/>
</dbReference>
<organism evidence="1 2">
    <name type="scientific">Panagrolaimus sp. ES5</name>
    <dbReference type="NCBI Taxonomy" id="591445"/>
    <lineage>
        <taxon>Eukaryota</taxon>
        <taxon>Metazoa</taxon>
        <taxon>Ecdysozoa</taxon>
        <taxon>Nematoda</taxon>
        <taxon>Chromadorea</taxon>
        <taxon>Rhabditida</taxon>
        <taxon>Tylenchina</taxon>
        <taxon>Panagrolaimomorpha</taxon>
        <taxon>Panagrolaimoidea</taxon>
        <taxon>Panagrolaimidae</taxon>
        <taxon>Panagrolaimus</taxon>
    </lineage>
</organism>
<name>A0AC34G6U5_9BILA</name>
<sequence length="75" mass="8715">MDETLEDKEDKSINKKDNNYIESQEVAITVGEDNMDKDKVDNEDIEDVQMEDEEDEPKPSTSKEVNKKFSFKSLI</sequence>
<evidence type="ECO:0000313" key="2">
    <source>
        <dbReference type="WBParaSite" id="ES5_v2.g25356.t1"/>
    </source>
</evidence>
<dbReference type="WBParaSite" id="ES5_v2.g25356.t1">
    <property type="protein sequence ID" value="ES5_v2.g25356.t1"/>
    <property type="gene ID" value="ES5_v2.g25356"/>
</dbReference>